<proteinExistence type="predicted"/>
<dbReference type="GO" id="GO:0051536">
    <property type="term" value="F:iron-sulfur cluster binding"/>
    <property type="evidence" value="ECO:0007669"/>
    <property type="project" value="InterPro"/>
</dbReference>
<dbReference type="PANTHER" id="PTHR30038">
    <property type="entry name" value="ALDEHYDE FERREDOXIN OXIDOREDUCTASE"/>
    <property type="match status" value="1"/>
</dbReference>
<evidence type="ECO:0000256" key="1">
    <source>
        <dbReference type="ARBA" id="ARBA00023002"/>
    </source>
</evidence>
<accession>A0A6J6ES29</accession>
<reference evidence="4" key="1">
    <citation type="submission" date="2020-05" db="EMBL/GenBank/DDBJ databases">
        <authorList>
            <person name="Chiriac C."/>
            <person name="Salcher M."/>
            <person name="Ghai R."/>
            <person name="Kavagutti S V."/>
        </authorList>
    </citation>
    <scope>NUCLEOTIDE SEQUENCE</scope>
</reference>
<name>A0A6J6ES29_9ZZZZ</name>
<dbReference type="SMART" id="SM00790">
    <property type="entry name" value="AFOR_N"/>
    <property type="match status" value="1"/>
</dbReference>
<dbReference type="SUPFAM" id="SSF48310">
    <property type="entry name" value="Aldehyde ferredoxin oxidoreductase, C-terminal domains"/>
    <property type="match status" value="1"/>
</dbReference>
<dbReference type="InterPro" id="IPR036503">
    <property type="entry name" value="Ald_Fedxn_OxRdtase_N_sf"/>
</dbReference>
<dbReference type="AlphaFoldDB" id="A0A6J6ES29"/>
<dbReference type="SUPFAM" id="SSF56228">
    <property type="entry name" value="Aldehyde ferredoxin oxidoreductase, N-terminal domain"/>
    <property type="match status" value="1"/>
</dbReference>
<sequence>MTRVLVASMATGKSDVRDFAWPLPNGPIHAALAHRWVAAGERDFLIIARGPVAGFPVVGAQVATITAISPQSGGLAEAAVEGTLARMLLRLGLDALVIQGRASAPSGLRISVESRRPTATLEGSTVDVASGVWATDSALRRSDDDVIATTGELGMAGHQAASVVVNNGFPTAQGGLGAVFGRMNLKYLMLSGPPGALQPTPTQARVTEDYASAIDGNPLTASERNFPGFALWPAPELVGYAGSQHFAGSVGPGLAGFSGQDFMPFALDDGTQACPGCPQACLKSFGVDPAAPVDGGRAHQLGISAFASQGDETDPTRMVAFNALCHDLGVEHLAAEESLALSGESDDDDMAGAIIRALTLYPEGSGASMRIKGMAIPPFDPRGNQGLGVGFALNPTGPRYDVLEHDIDFDSVQPWMEREGIGREFGIPLGGLRLGTLTQERHKSLELLWLAWSGLDALGICEYAAPPTRELTLPSVAELVRDVTGEDFNDTDIYDQGRIRLAFLRQCNALLGLDSSDDVLPEHFHQSPIREGRLAGVVVDRAEFQAAADYLYAVLGWDANGLTPGHELSHRVTTVNQELEKQLEGMIL</sequence>
<dbReference type="InterPro" id="IPR051919">
    <property type="entry name" value="W-dependent_AOR"/>
</dbReference>
<gene>
    <name evidence="4" type="ORF">UFOPK1684_01279</name>
</gene>
<feature type="domain" description="Aldehyde ferredoxin oxidoreductase N-terminal" evidence="3">
    <location>
        <begin position="1"/>
        <end position="194"/>
    </location>
</feature>
<comment type="cofactor">
    <cofactor evidence="2">
        <name>tungstopterin</name>
        <dbReference type="ChEBI" id="CHEBI:30402"/>
    </cofactor>
</comment>
<protein>
    <submittedName>
        <fullName evidence="4">Unannotated protein</fullName>
    </submittedName>
</protein>
<evidence type="ECO:0000313" key="4">
    <source>
        <dbReference type="EMBL" id="CAB4579340.1"/>
    </source>
</evidence>
<dbReference type="InterPro" id="IPR013983">
    <property type="entry name" value="Ald_Fedxn_OxRdtase_N"/>
</dbReference>
<dbReference type="Pfam" id="PF02730">
    <property type="entry name" value="AFOR_N"/>
    <property type="match status" value="1"/>
</dbReference>
<keyword evidence="1" id="KW-0560">Oxidoreductase</keyword>
<dbReference type="GO" id="GO:0009055">
    <property type="term" value="F:electron transfer activity"/>
    <property type="evidence" value="ECO:0007669"/>
    <property type="project" value="InterPro"/>
</dbReference>
<dbReference type="EMBL" id="CAEZTM010000076">
    <property type="protein sequence ID" value="CAB4579340.1"/>
    <property type="molecule type" value="Genomic_DNA"/>
</dbReference>
<evidence type="ECO:0000256" key="2">
    <source>
        <dbReference type="ARBA" id="ARBA00049934"/>
    </source>
</evidence>
<dbReference type="InterPro" id="IPR013985">
    <property type="entry name" value="Ald_Fedxn_OxRdtase_dom3"/>
</dbReference>
<evidence type="ECO:0000259" key="3">
    <source>
        <dbReference type="SMART" id="SM00790"/>
    </source>
</evidence>
<dbReference type="InterPro" id="IPR001203">
    <property type="entry name" value="OxRdtase_Ald_Fedxn_C"/>
</dbReference>
<dbReference type="Gene3D" id="3.60.9.10">
    <property type="entry name" value="Aldehyde ferredoxin oxidoreductase, N-terminal domain"/>
    <property type="match status" value="1"/>
</dbReference>
<dbReference type="Gene3D" id="1.10.599.10">
    <property type="entry name" value="Aldehyde Ferredoxin Oxidoreductase Protein, subunit A, domain 3"/>
    <property type="match status" value="1"/>
</dbReference>
<dbReference type="PANTHER" id="PTHR30038:SF0">
    <property type="entry name" value="TUNGSTEN-CONTAINING ALDEHYDE FERREDOXIN OXIDOREDUCTASE"/>
    <property type="match status" value="1"/>
</dbReference>
<organism evidence="4">
    <name type="scientific">freshwater metagenome</name>
    <dbReference type="NCBI Taxonomy" id="449393"/>
    <lineage>
        <taxon>unclassified sequences</taxon>
        <taxon>metagenomes</taxon>
        <taxon>ecological metagenomes</taxon>
    </lineage>
</organism>
<dbReference type="Pfam" id="PF01314">
    <property type="entry name" value="AFOR_C"/>
    <property type="match status" value="1"/>
</dbReference>
<dbReference type="InterPro" id="IPR036021">
    <property type="entry name" value="Tungsten_al_ferr_oxy-like_C"/>
</dbReference>
<dbReference type="GO" id="GO:0016625">
    <property type="term" value="F:oxidoreductase activity, acting on the aldehyde or oxo group of donors, iron-sulfur protein as acceptor"/>
    <property type="evidence" value="ECO:0007669"/>
    <property type="project" value="InterPro"/>
</dbReference>